<comment type="subcellular location">
    <subcellularLocation>
        <location evidence="1">Cytoplasm</location>
    </subcellularLocation>
</comment>
<evidence type="ECO:0000259" key="11">
    <source>
        <dbReference type="PROSITE" id="PS50245"/>
    </source>
</evidence>
<dbReference type="Gene3D" id="2.30.30.190">
    <property type="entry name" value="CAP Gly-rich-like domain"/>
    <property type="match status" value="1"/>
</dbReference>
<evidence type="ECO:0000256" key="9">
    <source>
        <dbReference type="ARBA" id="ARBA00026055"/>
    </source>
</evidence>
<dbReference type="SUPFAM" id="SSF54236">
    <property type="entry name" value="Ubiquitin-like"/>
    <property type="match status" value="1"/>
</dbReference>
<dbReference type="InterPro" id="IPR036915">
    <property type="entry name" value="Cyclin-like_sf"/>
</dbReference>
<keyword evidence="7" id="KW-0195">Cyclin</keyword>
<keyword evidence="13" id="KW-1185">Reference proteome</keyword>
<dbReference type="PANTHER" id="PTHR10026">
    <property type="entry name" value="CYCLIN"/>
    <property type="match status" value="1"/>
</dbReference>
<reference evidence="14" key="1">
    <citation type="submission" date="2016-06" db="UniProtKB">
        <authorList>
            <consortium name="WormBaseParasite"/>
        </authorList>
    </citation>
    <scope>IDENTIFICATION</scope>
</reference>
<keyword evidence="6" id="KW-0677">Repeat</keyword>
<dbReference type="WBParaSite" id="nOo.2.0.1.t02856-RA">
    <property type="protein sequence ID" value="nOo.2.0.1.t02856-RA"/>
    <property type="gene ID" value="nOo.2.0.1.g02856"/>
</dbReference>
<dbReference type="Gene3D" id="1.10.472.10">
    <property type="entry name" value="Cyclin-like"/>
    <property type="match status" value="2"/>
</dbReference>
<dbReference type="GO" id="GO:0005737">
    <property type="term" value="C:cytoplasm"/>
    <property type="evidence" value="ECO:0007669"/>
    <property type="project" value="UniProtKB-SubCell"/>
</dbReference>
<dbReference type="GO" id="GO:0006357">
    <property type="term" value="P:regulation of transcription by RNA polymerase II"/>
    <property type="evidence" value="ECO:0007669"/>
    <property type="project" value="InterPro"/>
</dbReference>
<protein>
    <recommendedName>
        <fullName evidence="3">Tubulin-specific chaperone E</fullName>
    </recommendedName>
    <alternativeName>
        <fullName evidence="10">Tubulin-folding cofactor E</fullName>
    </alternativeName>
</protein>
<accession>A0A182E4D7</accession>
<evidence type="ECO:0000256" key="6">
    <source>
        <dbReference type="ARBA" id="ARBA00022737"/>
    </source>
</evidence>
<evidence type="ECO:0000256" key="3">
    <source>
        <dbReference type="ARBA" id="ARBA00015004"/>
    </source>
</evidence>
<dbReference type="Pfam" id="PF00134">
    <property type="entry name" value="Cyclin_N"/>
    <property type="match status" value="1"/>
</dbReference>
<dbReference type="PROSITE" id="PS50245">
    <property type="entry name" value="CAP_GLY_2"/>
    <property type="match status" value="1"/>
</dbReference>
<dbReference type="Pfam" id="PF01302">
    <property type="entry name" value="CAP_GLY"/>
    <property type="match status" value="1"/>
</dbReference>
<comment type="subunit">
    <text evidence="9">Supercomplex made of cofactors A to E. Cofactors A and D function by capturing and stabilizing tubulin in a quasi-native conformation. Cofactor E binds to the cofactor D-tubulin complex; interaction with cofactor C then causes the release of tubulin polypeptides that are committed to the native state.</text>
</comment>
<dbReference type="InterPro" id="IPR001611">
    <property type="entry name" value="Leu-rich_rpt"/>
</dbReference>
<evidence type="ECO:0000313" key="14">
    <source>
        <dbReference type="WBParaSite" id="nOo.2.0.1.t02856-RA"/>
    </source>
</evidence>
<keyword evidence="8" id="KW-0143">Chaperone</keyword>
<dbReference type="InterPro" id="IPR032675">
    <property type="entry name" value="LRR_dom_sf"/>
</dbReference>
<dbReference type="SMART" id="SM01052">
    <property type="entry name" value="CAP_GLY"/>
    <property type="match status" value="1"/>
</dbReference>
<evidence type="ECO:0000256" key="1">
    <source>
        <dbReference type="ARBA" id="ARBA00004496"/>
    </source>
</evidence>
<dbReference type="SUPFAM" id="SSF52058">
    <property type="entry name" value="L domain-like"/>
    <property type="match status" value="1"/>
</dbReference>
<dbReference type="InterPro" id="IPR000938">
    <property type="entry name" value="CAP-Gly_domain"/>
</dbReference>
<evidence type="ECO:0000256" key="7">
    <source>
        <dbReference type="ARBA" id="ARBA00023127"/>
    </source>
</evidence>
<dbReference type="InterPro" id="IPR044079">
    <property type="entry name" value="Ubl_TBCE"/>
</dbReference>
<evidence type="ECO:0000313" key="12">
    <source>
        <dbReference type="EMBL" id="VDK67263.1"/>
    </source>
</evidence>
<dbReference type="Gene3D" id="3.80.10.10">
    <property type="entry name" value="Ribonuclease Inhibitor"/>
    <property type="match status" value="1"/>
</dbReference>
<sequence length="651" mass="74448">MVLTVGDRVEVGGNRGTIKYIGNVEGYDGEWIGIDWDNPERGKHDGFLKGKRYFQANSAKSGSFIRSNVVNRGKNLLEEMNNRYINYKQFDKVEFGSKNVDLANMAKIYKKQNNLWELRVIAVDNMKVARAPPTTCALFICCTELNLYNNLLSKWCNLLDILCFFPSLRFLIAGHNYMEREMKSVVDKQIVSAPISTLALGECHIDESTARQIMYFFPHVREIHLDRNDLKCFNPGEYGHSLESIDLEGNPINNFANLHVLSTLPNLRNLNLTNCGLQHIYMPDGVRFNSLSSLNIKGNPVKDKQWISELAKFPKLERLCYSYPDNLSVDSGIDLREIVIASIPQLKFLGNSEINSVERNSAEMRFLNKFGASPVAEENRTIVERLIKVHGKPNDLPLMSCDGMGLLKLRLSYEGKIMERSLPGTITVQKLIGIVGRLFHLDARKISLQVYDYHGFVMNLDKPLRSLDFYSLSDEDTIYASVTIASACLLLAAKIEEDELVKTRDVVNVAYSILHPRAPILQIDDELWTLRTSLSRMEYIVLRLLKFRLAVENPHKYLLHYISSLMHWYPHEFTKFNIGAISFIILRDAHVNPDWVLSHSPQTIAIVCLAVALRITKVSIDVRWYSVFYSSMTKSKLRRLEDELVTLVLKR</sequence>
<evidence type="ECO:0000256" key="4">
    <source>
        <dbReference type="ARBA" id="ARBA00022490"/>
    </source>
</evidence>
<evidence type="ECO:0000256" key="10">
    <source>
        <dbReference type="ARBA" id="ARBA00030180"/>
    </source>
</evidence>
<organism evidence="14">
    <name type="scientific">Onchocerca ochengi</name>
    <name type="common">Filarial nematode worm</name>
    <dbReference type="NCBI Taxonomy" id="42157"/>
    <lineage>
        <taxon>Eukaryota</taxon>
        <taxon>Metazoa</taxon>
        <taxon>Ecdysozoa</taxon>
        <taxon>Nematoda</taxon>
        <taxon>Chromadorea</taxon>
        <taxon>Rhabditida</taxon>
        <taxon>Spirurina</taxon>
        <taxon>Spiruromorpha</taxon>
        <taxon>Filarioidea</taxon>
        <taxon>Onchocercidae</taxon>
        <taxon>Onchocerca</taxon>
    </lineage>
</organism>
<dbReference type="SUPFAM" id="SSF47954">
    <property type="entry name" value="Cyclin-like"/>
    <property type="match status" value="2"/>
</dbReference>
<dbReference type="GO" id="GO:0016538">
    <property type="term" value="F:cyclin-dependent protein serine/threonine kinase regulator activity"/>
    <property type="evidence" value="ECO:0007669"/>
    <property type="project" value="InterPro"/>
</dbReference>
<keyword evidence="4" id="KW-0963">Cytoplasm</keyword>
<dbReference type="InterPro" id="IPR006671">
    <property type="entry name" value="Cyclin_N"/>
</dbReference>
<comment type="similarity">
    <text evidence="2">Belongs to the TBCE family.</text>
</comment>
<name>A0A182E4D7_ONCOC</name>
<keyword evidence="5" id="KW-0433">Leucine-rich repeat</keyword>
<reference evidence="12 13" key="2">
    <citation type="submission" date="2018-08" db="EMBL/GenBank/DDBJ databases">
        <authorList>
            <person name="Laetsch R D."/>
            <person name="Stevens L."/>
            <person name="Kumar S."/>
            <person name="Blaxter L. M."/>
        </authorList>
    </citation>
    <scope>NUCLEOTIDE SEQUENCE [LARGE SCALE GENOMIC DNA]</scope>
</reference>
<evidence type="ECO:0000313" key="13">
    <source>
        <dbReference type="Proteomes" id="UP000271087"/>
    </source>
</evidence>
<evidence type="ECO:0000256" key="8">
    <source>
        <dbReference type="ARBA" id="ARBA00023186"/>
    </source>
</evidence>
<dbReference type="AlphaFoldDB" id="A0A182E4D7"/>
<feature type="domain" description="CAP-Gly" evidence="11">
    <location>
        <begin position="22"/>
        <end position="66"/>
    </location>
</feature>
<evidence type="ECO:0000256" key="5">
    <source>
        <dbReference type="ARBA" id="ARBA00022614"/>
    </source>
</evidence>
<dbReference type="OrthoDB" id="5273213at2759"/>
<dbReference type="InterPro" id="IPR043198">
    <property type="entry name" value="Cyclin/Ssn8"/>
</dbReference>
<dbReference type="SUPFAM" id="SSF74924">
    <property type="entry name" value="Cap-Gly domain"/>
    <property type="match status" value="1"/>
</dbReference>
<evidence type="ECO:0000256" key="2">
    <source>
        <dbReference type="ARBA" id="ARBA00006286"/>
    </source>
</evidence>
<dbReference type="EMBL" id="UYRW01000489">
    <property type="protein sequence ID" value="VDK67263.1"/>
    <property type="molecule type" value="Genomic_DNA"/>
</dbReference>
<dbReference type="InterPro" id="IPR029071">
    <property type="entry name" value="Ubiquitin-like_domsf"/>
</dbReference>
<dbReference type="Proteomes" id="UP000271087">
    <property type="component" value="Unassembled WGS sequence"/>
</dbReference>
<dbReference type="FunFam" id="2.30.30.190:FF:000016">
    <property type="entry name" value="Tubulin-folding cofactor E"/>
    <property type="match status" value="1"/>
</dbReference>
<dbReference type="InterPro" id="IPR036859">
    <property type="entry name" value="CAP-Gly_dom_sf"/>
</dbReference>
<dbReference type="CDD" id="cd17044">
    <property type="entry name" value="Ubl_TBCE"/>
    <property type="match status" value="1"/>
</dbReference>
<gene>
    <name evidence="12" type="ORF">NOO_LOCUS2856</name>
</gene>
<dbReference type="STRING" id="42157.A0A182E4D7"/>
<dbReference type="PROSITE" id="PS51450">
    <property type="entry name" value="LRR"/>
    <property type="match status" value="1"/>
</dbReference>
<proteinExistence type="inferred from homology"/>